<keyword evidence="1" id="KW-0732">Signal</keyword>
<keyword evidence="2" id="KW-0472">Membrane</keyword>
<dbReference type="STRING" id="1499686.BN1079_02514"/>
<dbReference type="Proteomes" id="UP000053902">
    <property type="component" value="Unassembled WGS sequence"/>
</dbReference>
<keyword evidence="4" id="KW-0449">Lipoprotein</keyword>
<accession>A0A078LZC2</accession>
<dbReference type="RefSeq" id="WP_037024728.1">
    <property type="nucleotide sequence ID" value="NZ_CCSF01000001.1"/>
</dbReference>
<evidence type="ECO:0000256" key="2">
    <source>
        <dbReference type="ARBA" id="ARBA00023136"/>
    </source>
</evidence>
<evidence type="ECO:0000313" key="4">
    <source>
        <dbReference type="EMBL" id="CDZ95181.1"/>
    </source>
</evidence>
<evidence type="ECO:0000313" key="5">
    <source>
        <dbReference type="Proteomes" id="UP000053902"/>
    </source>
</evidence>
<dbReference type="AlphaFoldDB" id="A0A078LZC2"/>
<dbReference type="PROSITE" id="PS51257">
    <property type="entry name" value="PROKAR_LIPOPROTEIN"/>
    <property type="match status" value="1"/>
</dbReference>
<keyword evidence="5" id="KW-1185">Reference proteome</keyword>
<dbReference type="Pfam" id="PF04355">
    <property type="entry name" value="BamE"/>
    <property type="match status" value="1"/>
</dbReference>
<dbReference type="OrthoDB" id="5422169at2"/>
<evidence type="ECO:0000259" key="3">
    <source>
        <dbReference type="Pfam" id="PF04355"/>
    </source>
</evidence>
<dbReference type="EMBL" id="CCSF01000001">
    <property type="protein sequence ID" value="CDZ95181.1"/>
    <property type="molecule type" value="Genomic_DNA"/>
</dbReference>
<organism evidence="4 5">
    <name type="scientific">Pseudomonas saudiphocaensis</name>
    <dbReference type="NCBI Taxonomy" id="1499686"/>
    <lineage>
        <taxon>Bacteria</taxon>
        <taxon>Pseudomonadati</taxon>
        <taxon>Pseudomonadota</taxon>
        <taxon>Gammaproteobacteria</taxon>
        <taxon>Pseudomonadales</taxon>
        <taxon>Pseudomonadaceae</taxon>
        <taxon>Pseudomonas</taxon>
    </lineage>
</organism>
<evidence type="ECO:0000256" key="1">
    <source>
        <dbReference type="ARBA" id="ARBA00022729"/>
    </source>
</evidence>
<protein>
    <submittedName>
        <fullName evidence="4">Putative lipoprotein</fullName>
    </submittedName>
</protein>
<dbReference type="eggNOG" id="ENOG5032Y5Q">
    <property type="taxonomic scope" value="Bacteria"/>
</dbReference>
<reference evidence="4" key="1">
    <citation type="submission" date="2014-07" db="EMBL/GenBank/DDBJ databases">
        <authorList>
            <person name="Urmite Genomes Urmite Genomes"/>
        </authorList>
    </citation>
    <scope>NUCLEOTIDE SEQUENCE [LARGE SCALE GENOMIC DNA]</scope>
    <source>
        <strain evidence="4">20_BN</strain>
    </source>
</reference>
<dbReference type="GO" id="GO:0019867">
    <property type="term" value="C:outer membrane"/>
    <property type="evidence" value="ECO:0007669"/>
    <property type="project" value="InterPro"/>
</dbReference>
<gene>
    <name evidence="4" type="ORF">BN1079_02514</name>
</gene>
<dbReference type="HOGENOM" id="CLU_179293_1_0_6"/>
<dbReference type="InterPro" id="IPR037873">
    <property type="entry name" value="BamE-like"/>
</dbReference>
<proteinExistence type="predicted"/>
<dbReference type="Gene3D" id="3.30.1450.10">
    <property type="match status" value="1"/>
</dbReference>
<name>A0A078LZC2_9PSED</name>
<feature type="domain" description="Outer membrane protein assembly factor BamE" evidence="3">
    <location>
        <begin position="20"/>
        <end position="45"/>
    </location>
</feature>
<sequence>MSLRHFGLLAALLILTGCNPITQENFAKLEAGMSRQQVEELLGKPGECAGALGMSSCTWGSKHRFISIQYAGDKVLMFSGQGLK</sequence>
<dbReference type="InterPro" id="IPR007450">
    <property type="entry name" value="BamE_dom"/>
</dbReference>